<proteinExistence type="inferred from homology"/>
<accession>A0A1T5CJM2</accession>
<evidence type="ECO:0000256" key="3">
    <source>
        <dbReference type="SAM" id="SignalP"/>
    </source>
</evidence>
<gene>
    <name evidence="4" type="ORF">SAMN05660477_00113</name>
</gene>
<evidence type="ECO:0000313" key="4">
    <source>
        <dbReference type="EMBL" id="SKB59668.1"/>
    </source>
</evidence>
<dbReference type="PANTHER" id="PTHR40841">
    <property type="entry name" value="SIDEROPHORE TRIACETYLFUSARININE C ESTERASE"/>
    <property type="match status" value="1"/>
</dbReference>
<feature type="signal peptide" evidence="3">
    <location>
        <begin position="1"/>
        <end position="23"/>
    </location>
</feature>
<dbReference type="SUPFAM" id="SSF53474">
    <property type="entry name" value="alpha/beta-Hydrolases"/>
    <property type="match status" value="1"/>
</dbReference>
<protein>
    <recommendedName>
        <fullName evidence="6">Esterase</fullName>
    </recommendedName>
</protein>
<organism evidence="4 5">
    <name type="scientific">Soonwooa buanensis</name>
    <dbReference type="NCBI Taxonomy" id="619805"/>
    <lineage>
        <taxon>Bacteria</taxon>
        <taxon>Pseudomonadati</taxon>
        <taxon>Bacteroidota</taxon>
        <taxon>Flavobacteriia</taxon>
        <taxon>Flavobacteriales</taxon>
        <taxon>Weeksellaceae</taxon>
        <taxon>Chryseobacterium group</taxon>
        <taxon>Soonwooa</taxon>
    </lineage>
</organism>
<dbReference type="STRING" id="619805.SAMN05660477_00113"/>
<dbReference type="Pfam" id="PF00756">
    <property type="entry name" value="Esterase"/>
    <property type="match status" value="1"/>
</dbReference>
<reference evidence="4 5" key="1">
    <citation type="submission" date="2017-02" db="EMBL/GenBank/DDBJ databases">
        <authorList>
            <person name="Peterson S.W."/>
        </authorList>
    </citation>
    <scope>NUCLEOTIDE SEQUENCE [LARGE SCALE GENOMIC DNA]</scope>
    <source>
        <strain evidence="4 5">DSM 22323</strain>
    </source>
</reference>
<evidence type="ECO:0000313" key="5">
    <source>
        <dbReference type="Proteomes" id="UP000191112"/>
    </source>
</evidence>
<comment type="similarity">
    <text evidence="1">Belongs to the esterase D family.</text>
</comment>
<dbReference type="InterPro" id="IPR052558">
    <property type="entry name" value="Siderophore_Hydrolase_D"/>
</dbReference>
<dbReference type="InterPro" id="IPR000801">
    <property type="entry name" value="Esterase-like"/>
</dbReference>
<dbReference type="RefSeq" id="WP_079665925.1">
    <property type="nucleotide sequence ID" value="NZ_FUYZ01000001.1"/>
</dbReference>
<evidence type="ECO:0008006" key="6">
    <source>
        <dbReference type="Google" id="ProtNLM"/>
    </source>
</evidence>
<dbReference type="EMBL" id="FUYZ01000001">
    <property type="protein sequence ID" value="SKB59668.1"/>
    <property type="molecule type" value="Genomic_DNA"/>
</dbReference>
<dbReference type="Gene3D" id="3.40.50.1820">
    <property type="entry name" value="alpha/beta hydrolase"/>
    <property type="match status" value="1"/>
</dbReference>
<keyword evidence="5" id="KW-1185">Reference proteome</keyword>
<evidence type="ECO:0000256" key="1">
    <source>
        <dbReference type="ARBA" id="ARBA00005622"/>
    </source>
</evidence>
<name>A0A1T5CJM2_9FLAO</name>
<dbReference type="AlphaFoldDB" id="A0A1T5CJM2"/>
<sequence length="267" mass="30620">MKINFSILSLLFCFFISFNNIKAQTGDAIPQHDSLRINSKILNESRRINVWIPEEYRNSTKALPVLYMPDGGLKEDFPHIANTLSKLISDKKVPAYILVGIENTQRRRDLTPPTQVKSDMKIASIVGGAENFQKFINDELFSVINKKYPTTSYKAIIGESAAGLFIVETLMKKPDMFDAYIAIDPSIWWNNQSLTKNTPEFLKNIKTSKKLWMASSSDTLKEVNKLDKQIKSANQTLLKYFYNEQPKEQHNTIYRAVKEDAMIWALN</sequence>
<dbReference type="Proteomes" id="UP000191112">
    <property type="component" value="Unassembled WGS sequence"/>
</dbReference>
<dbReference type="InterPro" id="IPR029058">
    <property type="entry name" value="AB_hydrolase_fold"/>
</dbReference>
<dbReference type="PANTHER" id="PTHR40841:SF2">
    <property type="entry name" value="SIDEROPHORE-DEGRADING ESTERASE (EUROFUNG)"/>
    <property type="match status" value="1"/>
</dbReference>
<feature type="chain" id="PRO_5012752666" description="Esterase" evidence="3">
    <location>
        <begin position="24"/>
        <end position="267"/>
    </location>
</feature>
<keyword evidence="3" id="KW-0732">Signal</keyword>
<dbReference type="GO" id="GO:0016788">
    <property type="term" value="F:hydrolase activity, acting on ester bonds"/>
    <property type="evidence" value="ECO:0007669"/>
    <property type="project" value="TreeGrafter"/>
</dbReference>
<dbReference type="OrthoDB" id="9784036at2"/>
<keyword evidence="2" id="KW-0378">Hydrolase</keyword>
<evidence type="ECO:0000256" key="2">
    <source>
        <dbReference type="ARBA" id="ARBA00022801"/>
    </source>
</evidence>